<evidence type="ECO:0000313" key="4">
    <source>
        <dbReference type="EMBL" id="KAJ7976275.1"/>
    </source>
</evidence>
<dbReference type="PROSITE" id="PS00028">
    <property type="entry name" value="ZINC_FINGER_C2H2_1"/>
    <property type="match status" value="1"/>
</dbReference>
<dbReference type="PANTHER" id="PTHR45730:SF109">
    <property type="entry name" value="ZINC FINGER PROTEIN KNUCKLES"/>
    <property type="match status" value="1"/>
</dbReference>
<feature type="compositionally biased region" description="Low complexity" evidence="2">
    <location>
        <begin position="17"/>
        <end position="33"/>
    </location>
</feature>
<dbReference type="AlphaFoldDB" id="A0AAD7Q7H2"/>
<feature type="domain" description="C2H2-type" evidence="3">
    <location>
        <begin position="37"/>
        <end position="64"/>
    </location>
</feature>
<evidence type="ECO:0000259" key="3">
    <source>
        <dbReference type="PROSITE" id="PS50157"/>
    </source>
</evidence>
<evidence type="ECO:0000256" key="1">
    <source>
        <dbReference type="PROSITE-ProRule" id="PRU00042"/>
    </source>
</evidence>
<sequence>MAEADPSVHEFLSNLHPSASSKPTKKPQSSSSSHRLFPCLYCPRKFCTSQALGGHQNAHKRERAAARRSFPNNHHGRLELDLDLDTFPKHEPFADPQALDHYWIQLQPVHMQTHQLVPGLVPPVAHGGSTSSTQHQVVSQETATATATDADDRVNQLDLSLRL</sequence>
<keyword evidence="1" id="KW-0862">Zinc</keyword>
<dbReference type="Gene3D" id="3.30.160.60">
    <property type="entry name" value="Classic Zinc Finger"/>
    <property type="match status" value="1"/>
</dbReference>
<dbReference type="GO" id="GO:0008270">
    <property type="term" value="F:zinc ion binding"/>
    <property type="evidence" value="ECO:0007669"/>
    <property type="project" value="UniProtKB-KW"/>
</dbReference>
<accession>A0AAD7Q7H2</accession>
<dbReference type="GO" id="GO:0003700">
    <property type="term" value="F:DNA-binding transcription factor activity"/>
    <property type="evidence" value="ECO:0007669"/>
    <property type="project" value="InterPro"/>
</dbReference>
<name>A0AAD7Q7H2_QUISA</name>
<protein>
    <submittedName>
        <fullName evidence="4">Zinc finger protein</fullName>
    </submittedName>
</protein>
<dbReference type="Proteomes" id="UP001163823">
    <property type="component" value="Chromosome 3"/>
</dbReference>
<reference evidence="4" key="1">
    <citation type="journal article" date="2023" name="Science">
        <title>Elucidation of the pathway for biosynthesis of saponin adjuvants from the soapbark tree.</title>
        <authorList>
            <person name="Reed J."/>
            <person name="Orme A."/>
            <person name="El-Demerdash A."/>
            <person name="Owen C."/>
            <person name="Martin L.B.B."/>
            <person name="Misra R.C."/>
            <person name="Kikuchi S."/>
            <person name="Rejzek M."/>
            <person name="Martin A.C."/>
            <person name="Harkess A."/>
            <person name="Leebens-Mack J."/>
            <person name="Louveau T."/>
            <person name="Stephenson M.J."/>
            <person name="Osbourn A."/>
        </authorList>
    </citation>
    <scope>NUCLEOTIDE SEQUENCE</scope>
    <source>
        <strain evidence="4">S10</strain>
    </source>
</reference>
<keyword evidence="1" id="KW-0479">Metal-binding</keyword>
<feature type="region of interest" description="Disordered" evidence="2">
    <location>
        <begin position="1"/>
        <end position="34"/>
    </location>
</feature>
<dbReference type="InterPro" id="IPR045320">
    <property type="entry name" value="JAGGED/SL1-like"/>
</dbReference>
<keyword evidence="5" id="KW-1185">Reference proteome</keyword>
<dbReference type="EMBL" id="JARAOO010000003">
    <property type="protein sequence ID" value="KAJ7976275.1"/>
    <property type="molecule type" value="Genomic_DNA"/>
</dbReference>
<keyword evidence="1" id="KW-0863">Zinc-finger</keyword>
<proteinExistence type="predicted"/>
<evidence type="ECO:0000256" key="2">
    <source>
        <dbReference type="SAM" id="MobiDB-lite"/>
    </source>
</evidence>
<dbReference type="PROSITE" id="PS50157">
    <property type="entry name" value="ZINC_FINGER_C2H2_2"/>
    <property type="match status" value="1"/>
</dbReference>
<evidence type="ECO:0000313" key="5">
    <source>
        <dbReference type="Proteomes" id="UP001163823"/>
    </source>
</evidence>
<comment type="caution">
    <text evidence="4">The sequence shown here is derived from an EMBL/GenBank/DDBJ whole genome shotgun (WGS) entry which is preliminary data.</text>
</comment>
<dbReference type="InterPro" id="IPR013087">
    <property type="entry name" value="Znf_C2H2_type"/>
</dbReference>
<dbReference type="KEGG" id="qsa:O6P43_006078"/>
<organism evidence="4 5">
    <name type="scientific">Quillaja saponaria</name>
    <name type="common">Soap bark tree</name>
    <dbReference type="NCBI Taxonomy" id="32244"/>
    <lineage>
        <taxon>Eukaryota</taxon>
        <taxon>Viridiplantae</taxon>
        <taxon>Streptophyta</taxon>
        <taxon>Embryophyta</taxon>
        <taxon>Tracheophyta</taxon>
        <taxon>Spermatophyta</taxon>
        <taxon>Magnoliopsida</taxon>
        <taxon>eudicotyledons</taxon>
        <taxon>Gunneridae</taxon>
        <taxon>Pentapetalae</taxon>
        <taxon>rosids</taxon>
        <taxon>fabids</taxon>
        <taxon>Fabales</taxon>
        <taxon>Quillajaceae</taxon>
        <taxon>Quillaja</taxon>
    </lineage>
</organism>
<gene>
    <name evidence="4" type="ORF">O6P43_006078</name>
</gene>
<dbReference type="PANTHER" id="PTHR45730">
    <property type="entry name" value="ZINC FINGER PROTEIN JAGGED"/>
    <property type="match status" value="1"/>
</dbReference>